<dbReference type="eggNOG" id="KOG4651">
    <property type="taxonomic scope" value="Eukaryota"/>
</dbReference>
<dbReference type="AlphaFoldDB" id="B3MMT7"/>
<evidence type="ECO:0000313" key="3">
    <source>
        <dbReference type="EMBL" id="EDV30962.2"/>
    </source>
</evidence>
<sequence length="268" mass="31196">MDRHRRESSPYRERRRTSRSSALTYKKLQAMPTNLRKKAVRQARNNNEKILGKRKNSGRRRSVPSARRVRNDFDQSEHNAMLASTSRELRHILENFSTLSDIPHDITSTELLGEIAIAEGQATTIHVQRDGLSTLTVVLHQPEPTIAHLKRAIANISLAQHRRKHRERHEERLRRRGITEDAKHEEHVSTSSTGELVHSARRNGHDHRAFVSWRFLWRCFCLFNVDKSQPIDDRGSKGRTTLRELGIENATTLKFAHRVKYFGRQRQS</sequence>
<feature type="compositionally biased region" description="Basic residues" evidence="1">
    <location>
        <begin position="52"/>
        <end position="62"/>
    </location>
</feature>
<gene>
    <name evidence="3" type="primary">Dana\GF14776</name>
    <name evidence="3" type="synonym">dana_GLEANR_15541</name>
    <name evidence="3" type="ORF">GF14776</name>
</gene>
<dbReference type="InterPro" id="IPR040610">
    <property type="entry name" value="SNRNP25_ubiquitin"/>
</dbReference>
<dbReference type="GO" id="GO:0005689">
    <property type="term" value="C:U12-type spliceosomal complex"/>
    <property type="evidence" value="ECO:0007669"/>
    <property type="project" value="EnsemblMetazoa"/>
</dbReference>
<dbReference type="GO" id="GO:0034693">
    <property type="term" value="C:U11/U12 snRNP"/>
    <property type="evidence" value="ECO:0007669"/>
    <property type="project" value="EnsemblMetazoa"/>
</dbReference>
<dbReference type="STRING" id="7217.B3MMT7"/>
<organism evidence="3 4">
    <name type="scientific">Drosophila ananassae</name>
    <name type="common">Fruit fly</name>
    <dbReference type="NCBI Taxonomy" id="7217"/>
    <lineage>
        <taxon>Eukaryota</taxon>
        <taxon>Metazoa</taxon>
        <taxon>Ecdysozoa</taxon>
        <taxon>Arthropoda</taxon>
        <taxon>Hexapoda</taxon>
        <taxon>Insecta</taxon>
        <taxon>Pterygota</taxon>
        <taxon>Neoptera</taxon>
        <taxon>Endopterygota</taxon>
        <taxon>Diptera</taxon>
        <taxon>Brachycera</taxon>
        <taxon>Muscomorpha</taxon>
        <taxon>Ephydroidea</taxon>
        <taxon>Drosophilidae</taxon>
        <taxon>Drosophila</taxon>
        <taxon>Sophophora</taxon>
    </lineage>
</organism>
<dbReference type="Proteomes" id="UP000007801">
    <property type="component" value="Unassembled WGS sequence"/>
</dbReference>
<accession>B3MMT7</accession>
<dbReference type="EMBL" id="CH902620">
    <property type="protein sequence ID" value="EDV30962.2"/>
    <property type="molecule type" value="Genomic_DNA"/>
</dbReference>
<feature type="domain" description="SNRNP25 ubiquitin-like" evidence="2">
    <location>
        <begin position="204"/>
        <end position="259"/>
    </location>
</feature>
<evidence type="ECO:0000256" key="1">
    <source>
        <dbReference type="SAM" id="MobiDB-lite"/>
    </source>
</evidence>
<evidence type="ECO:0000313" key="4">
    <source>
        <dbReference type="Proteomes" id="UP000007801"/>
    </source>
</evidence>
<feature type="region of interest" description="Disordered" evidence="1">
    <location>
        <begin position="160"/>
        <end position="197"/>
    </location>
</feature>
<feature type="compositionally biased region" description="Basic and acidic residues" evidence="1">
    <location>
        <begin position="1"/>
        <end position="12"/>
    </location>
</feature>
<evidence type="ECO:0000259" key="2">
    <source>
        <dbReference type="Pfam" id="PF18036"/>
    </source>
</evidence>
<dbReference type="KEGG" id="dan:6497595"/>
<dbReference type="GO" id="GO:0000380">
    <property type="term" value="P:alternative mRNA splicing, via spliceosome"/>
    <property type="evidence" value="ECO:0007669"/>
    <property type="project" value="EnsemblMetazoa"/>
</dbReference>
<dbReference type="InParanoid" id="B3MMT7"/>
<feature type="region of interest" description="Disordered" evidence="1">
    <location>
        <begin position="1"/>
        <end position="71"/>
    </location>
</feature>
<reference evidence="3 4" key="1">
    <citation type="journal article" date="2007" name="Nature">
        <title>Evolution of genes and genomes on the Drosophila phylogeny.</title>
        <authorList>
            <consortium name="Drosophila 12 Genomes Consortium"/>
            <person name="Clark A.G."/>
            <person name="Eisen M.B."/>
            <person name="Smith D.R."/>
            <person name="Bergman C.M."/>
            <person name="Oliver B."/>
            <person name="Markow T.A."/>
            <person name="Kaufman T.C."/>
            <person name="Kellis M."/>
            <person name="Gelbart W."/>
            <person name="Iyer V.N."/>
            <person name="Pollard D.A."/>
            <person name="Sackton T.B."/>
            <person name="Larracuente A.M."/>
            <person name="Singh N.D."/>
            <person name="Abad J.P."/>
            <person name="Abt D.N."/>
            <person name="Adryan B."/>
            <person name="Aguade M."/>
            <person name="Akashi H."/>
            <person name="Anderson W.W."/>
            <person name="Aquadro C.F."/>
            <person name="Ardell D.H."/>
            <person name="Arguello R."/>
            <person name="Artieri C.G."/>
            <person name="Barbash D.A."/>
            <person name="Barker D."/>
            <person name="Barsanti P."/>
            <person name="Batterham P."/>
            <person name="Batzoglou S."/>
            <person name="Begun D."/>
            <person name="Bhutkar A."/>
            <person name="Blanco E."/>
            <person name="Bosak S.A."/>
            <person name="Bradley R.K."/>
            <person name="Brand A.D."/>
            <person name="Brent M.R."/>
            <person name="Brooks A.N."/>
            <person name="Brown R.H."/>
            <person name="Butlin R.K."/>
            <person name="Caggese C."/>
            <person name="Calvi B.R."/>
            <person name="Bernardo de Carvalho A."/>
            <person name="Caspi A."/>
            <person name="Castrezana S."/>
            <person name="Celniker S.E."/>
            <person name="Chang J.L."/>
            <person name="Chapple C."/>
            <person name="Chatterji S."/>
            <person name="Chinwalla A."/>
            <person name="Civetta A."/>
            <person name="Clifton S.W."/>
            <person name="Comeron J.M."/>
            <person name="Costello J.C."/>
            <person name="Coyne J.A."/>
            <person name="Daub J."/>
            <person name="David R.G."/>
            <person name="Delcher A.L."/>
            <person name="Delehaunty K."/>
            <person name="Do C.B."/>
            <person name="Ebling H."/>
            <person name="Edwards K."/>
            <person name="Eickbush T."/>
            <person name="Evans J.D."/>
            <person name="Filipski A."/>
            <person name="Findeiss S."/>
            <person name="Freyhult E."/>
            <person name="Fulton L."/>
            <person name="Fulton R."/>
            <person name="Garcia A.C."/>
            <person name="Gardiner A."/>
            <person name="Garfield D.A."/>
            <person name="Garvin B.E."/>
            <person name="Gibson G."/>
            <person name="Gilbert D."/>
            <person name="Gnerre S."/>
            <person name="Godfrey J."/>
            <person name="Good R."/>
            <person name="Gotea V."/>
            <person name="Gravely B."/>
            <person name="Greenberg A.J."/>
            <person name="Griffiths-Jones S."/>
            <person name="Gross S."/>
            <person name="Guigo R."/>
            <person name="Gustafson E.A."/>
            <person name="Haerty W."/>
            <person name="Hahn M.W."/>
            <person name="Halligan D.L."/>
            <person name="Halpern A.L."/>
            <person name="Halter G.M."/>
            <person name="Han M.V."/>
            <person name="Heger A."/>
            <person name="Hillier L."/>
            <person name="Hinrichs A.S."/>
            <person name="Holmes I."/>
            <person name="Hoskins R.A."/>
            <person name="Hubisz M.J."/>
            <person name="Hultmark D."/>
            <person name="Huntley M.A."/>
            <person name="Jaffe D.B."/>
            <person name="Jagadeeshan S."/>
            <person name="Jeck W.R."/>
            <person name="Johnson J."/>
            <person name="Jones C.D."/>
            <person name="Jordan W.C."/>
            <person name="Karpen G.H."/>
            <person name="Kataoka E."/>
            <person name="Keightley P.D."/>
            <person name="Kheradpour P."/>
            <person name="Kirkness E.F."/>
            <person name="Koerich L.B."/>
            <person name="Kristiansen K."/>
            <person name="Kudrna D."/>
            <person name="Kulathinal R.J."/>
            <person name="Kumar S."/>
            <person name="Kwok R."/>
            <person name="Lander E."/>
            <person name="Langley C.H."/>
            <person name="Lapoint R."/>
            <person name="Lazzaro B.P."/>
            <person name="Lee S.J."/>
            <person name="Levesque L."/>
            <person name="Li R."/>
            <person name="Lin C.F."/>
            <person name="Lin M.F."/>
            <person name="Lindblad-Toh K."/>
            <person name="Llopart A."/>
            <person name="Long M."/>
            <person name="Low L."/>
            <person name="Lozovsky E."/>
            <person name="Lu J."/>
            <person name="Luo M."/>
            <person name="Machado C.A."/>
            <person name="Makalowski W."/>
            <person name="Marzo M."/>
            <person name="Matsuda M."/>
            <person name="Matzkin L."/>
            <person name="McAllister B."/>
            <person name="McBride C.S."/>
            <person name="McKernan B."/>
            <person name="McKernan K."/>
            <person name="Mendez-Lago M."/>
            <person name="Minx P."/>
            <person name="Mollenhauer M.U."/>
            <person name="Montooth K."/>
            <person name="Mount S.M."/>
            <person name="Mu X."/>
            <person name="Myers E."/>
            <person name="Negre B."/>
            <person name="Newfeld S."/>
            <person name="Nielsen R."/>
            <person name="Noor M.A."/>
            <person name="O'Grady P."/>
            <person name="Pachter L."/>
            <person name="Papaceit M."/>
            <person name="Parisi M.J."/>
            <person name="Parisi M."/>
            <person name="Parts L."/>
            <person name="Pedersen J.S."/>
            <person name="Pesole G."/>
            <person name="Phillippy A.M."/>
            <person name="Ponting C.P."/>
            <person name="Pop M."/>
            <person name="Porcelli D."/>
            <person name="Powell J.R."/>
            <person name="Prohaska S."/>
            <person name="Pruitt K."/>
            <person name="Puig M."/>
            <person name="Quesneville H."/>
            <person name="Ram K.R."/>
            <person name="Rand D."/>
            <person name="Rasmussen M.D."/>
            <person name="Reed L.K."/>
            <person name="Reenan R."/>
            <person name="Reily A."/>
            <person name="Remington K.A."/>
            <person name="Rieger T.T."/>
            <person name="Ritchie M.G."/>
            <person name="Robin C."/>
            <person name="Rogers Y.H."/>
            <person name="Rohde C."/>
            <person name="Rozas J."/>
            <person name="Rubenfield M.J."/>
            <person name="Ruiz A."/>
            <person name="Russo S."/>
            <person name="Salzberg S.L."/>
            <person name="Sanchez-Gracia A."/>
            <person name="Saranga D.J."/>
            <person name="Sato H."/>
            <person name="Schaeffer S.W."/>
            <person name="Schatz M.C."/>
            <person name="Schlenke T."/>
            <person name="Schwartz R."/>
            <person name="Segarra C."/>
            <person name="Singh R.S."/>
            <person name="Sirot L."/>
            <person name="Sirota M."/>
            <person name="Sisneros N.B."/>
            <person name="Smith C.D."/>
            <person name="Smith T.F."/>
            <person name="Spieth J."/>
            <person name="Stage D.E."/>
            <person name="Stark A."/>
            <person name="Stephan W."/>
            <person name="Strausberg R.L."/>
            <person name="Strempel S."/>
            <person name="Sturgill D."/>
            <person name="Sutton G."/>
            <person name="Sutton G.G."/>
            <person name="Tao W."/>
            <person name="Teichmann S."/>
            <person name="Tobari Y.N."/>
            <person name="Tomimura Y."/>
            <person name="Tsolas J.M."/>
            <person name="Valente V.L."/>
            <person name="Venter E."/>
            <person name="Venter J.C."/>
            <person name="Vicario S."/>
            <person name="Vieira F.G."/>
            <person name="Vilella A.J."/>
            <person name="Villasante A."/>
            <person name="Walenz B."/>
            <person name="Wang J."/>
            <person name="Wasserman M."/>
            <person name="Watts T."/>
            <person name="Wilson D."/>
            <person name="Wilson R.K."/>
            <person name="Wing R.A."/>
            <person name="Wolfner M.F."/>
            <person name="Wong A."/>
            <person name="Wong G.K."/>
            <person name="Wu C.I."/>
            <person name="Wu G."/>
            <person name="Yamamoto D."/>
            <person name="Yang H.P."/>
            <person name="Yang S.P."/>
            <person name="Yorke J.A."/>
            <person name="Yoshida K."/>
            <person name="Zdobnov E."/>
            <person name="Zhang P."/>
            <person name="Zhang Y."/>
            <person name="Zimin A.V."/>
            <person name="Baldwin J."/>
            <person name="Abdouelleil A."/>
            <person name="Abdulkadir J."/>
            <person name="Abebe A."/>
            <person name="Abera B."/>
            <person name="Abreu J."/>
            <person name="Acer S.C."/>
            <person name="Aftuck L."/>
            <person name="Alexander A."/>
            <person name="An P."/>
            <person name="Anderson E."/>
            <person name="Anderson S."/>
            <person name="Arachi H."/>
            <person name="Azer M."/>
            <person name="Bachantsang P."/>
            <person name="Barry A."/>
            <person name="Bayul T."/>
            <person name="Berlin A."/>
            <person name="Bessette D."/>
            <person name="Bloom T."/>
            <person name="Blye J."/>
            <person name="Boguslavskiy L."/>
            <person name="Bonnet C."/>
            <person name="Boukhgalter B."/>
            <person name="Bourzgui I."/>
            <person name="Brown A."/>
            <person name="Cahill P."/>
            <person name="Channer S."/>
            <person name="Cheshatsang Y."/>
            <person name="Chuda L."/>
            <person name="Citroen M."/>
            <person name="Collymore A."/>
            <person name="Cooke P."/>
            <person name="Costello M."/>
            <person name="D'Aco K."/>
            <person name="Daza R."/>
            <person name="De Haan G."/>
            <person name="DeGray S."/>
            <person name="DeMaso C."/>
            <person name="Dhargay N."/>
            <person name="Dooley K."/>
            <person name="Dooley E."/>
            <person name="Doricent M."/>
            <person name="Dorje P."/>
            <person name="Dorjee K."/>
            <person name="Dupes A."/>
            <person name="Elong R."/>
            <person name="Falk J."/>
            <person name="Farina A."/>
            <person name="Faro S."/>
            <person name="Ferguson D."/>
            <person name="Fisher S."/>
            <person name="Foley C.D."/>
            <person name="Franke A."/>
            <person name="Friedrich D."/>
            <person name="Gadbois L."/>
            <person name="Gearin G."/>
            <person name="Gearin C.R."/>
            <person name="Giannoukos G."/>
            <person name="Goode T."/>
            <person name="Graham J."/>
            <person name="Grandbois E."/>
            <person name="Grewal S."/>
            <person name="Gyaltsen K."/>
            <person name="Hafez N."/>
            <person name="Hagos B."/>
            <person name="Hall J."/>
            <person name="Henson C."/>
            <person name="Hollinger A."/>
            <person name="Honan T."/>
            <person name="Huard M.D."/>
            <person name="Hughes L."/>
            <person name="Hurhula B."/>
            <person name="Husby M.E."/>
            <person name="Kamat A."/>
            <person name="Kanga B."/>
            <person name="Kashin S."/>
            <person name="Khazanovich D."/>
            <person name="Kisner P."/>
            <person name="Lance K."/>
            <person name="Lara M."/>
            <person name="Lee W."/>
            <person name="Lennon N."/>
            <person name="Letendre F."/>
            <person name="LeVine R."/>
            <person name="Lipovsky A."/>
            <person name="Liu X."/>
            <person name="Liu J."/>
            <person name="Liu S."/>
            <person name="Lokyitsang T."/>
            <person name="Lokyitsang Y."/>
            <person name="Lubonja R."/>
            <person name="Lui A."/>
            <person name="MacDonald P."/>
            <person name="Magnisalis V."/>
            <person name="Maru K."/>
            <person name="Matthews C."/>
            <person name="McCusker W."/>
            <person name="McDonough S."/>
            <person name="Mehta T."/>
            <person name="Meldrim J."/>
            <person name="Meneus L."/>
            <person name="Mihai O."/>
            <person name="Mihalev A."/>
            <person name="Mihova T."/>
            <person name="Mittelman R."/>
            <person name="Mlenga V."/>
            <person name="Montmayeur A."/>
            <person name="Mulrain L."/>
            <person name="Navidi A."/>
            <person name="Naylor J."/>
            <person name="Negash T."/>
            <person name="Nguyen T."/>
            <person name="Nguyen N."/>
            <person name="Nicol R."/>
            <person name="Norbu C."/>
            <person name="Norbu N."/>
            <person name="Novod N."/>
            <person name="O'Neill B."/>
            <person name="Osman S."/>
            <person name="Markiewicz E."/>
            <person name="Oyono O.L."/>
            <person name="Patti C."/>
            <person name="Phunkhang P."/>
            <person name="Pierre F."/>
            <person name="Priest M."/>
            <person name="Raghuraman S."/>
            <person name="Rege F."/>
            <person name="Reyes R."/>
            <person name="Rise C."/>
            <person name="Rogov P."/>
            <person name="Ross K."/>
            <person name="Ryan E."/>
            <person name="Settipalli S."/>
            <person name="Shea T."/>
            <person name="Sherpa N."/>
            <person name="Shi L."/>
            <person name="Shih D."/>
            <person name="Sparrow T."/>
            <person name="Spaulding J."/>
            <person name="Stalker J."/>
            <person name="Stange-Thomann N."/>
            <person name="Stavropoulos S."/>
            <person name="Stone C."/>
            <person name="Strader C."/>
            <person name="Tesfaye S."/>
            <person name="Thomson T."/>
            <person name="Thoulutsang Y."/>
            <person name="Thoulutsang D."/>
            <person name="Topham K."/>
            <person name="Topping I."/>
            <person name="Tsamla T."/>
            <person name="Vassiliev H."/>
            <person name="Vo A."/>
            <person name="Wangchuk T."/>
            <person name="Wangdi T."/>
            <person name="Weiand M."/>
            <person name="Wilkinson J."/>
            <person name="Wilson A."/>
            <person name="Yadav S."/>
            <person name="Young G."/>
            <person name="Yu Q."/>
            <person name="Zembek L."/>
            <person name="Zhong D."/>
            <person name="Zimmer A."/>
            <person name="Zwirko Z."/>
            <person name="Jaffe D.B."/>
            <person name="Alvarez P."/>
            <person name="Brockman W."/>
            <person name="Butler J."/>
            <person name="Chin C."/>
            <person name="Gnerre S."/>
            <person name="Grabherr M."/>
            <person name="Kleber M."/>
            <person name="Mauceli E."/>
            <person name="MacCallum I."/>
        </authorList>
    </citation>
    <scope>NUCLEOTIDE SEQUENCE [LARGE SCALE GENOMIC DNA]</scope>
    <source>
        <strain evidence="4">Tucson 14024-0371.13</strain>
    </source>
</reference>
<dbReference type="GeneID" id="6497595"/>
<feature type="compositionally biased region" description="Basic and acidic residues" evidence="1">
    <location>
        <begin position="168"/>
        <end position="188"/>
    </location>
</feature>
<dbReference type="OrthoDB" id="72819at2759"/>
<dbReference type="HOGENOM" id="CLU_1186118_0_0_1"/>
<dbReference type="Gene3D" id="3.10.20.90">
    <property type="entry name" value="Phosphatidylinositol 3-kinase Catalytic Subunit, Chain A, domain 1"/>
    <property type="match status" value="1"/>
</dbReference>
<name>B3MMT7_DROAN</name>
<protein>
    <recommendedName>
        <fullName evidence="2">SNRNP25 ubiquitin-like domain-containing protein</fullName>
    </recommendedName>
</protein>
<dbReference type="Pfam" id="PF18036">
    <property type="entry name" value="Ubiquitin_4"/>
    <property type="match status" value="1"/>
</dbReference>
<proteinExistence type="predicted"/>
<keyword evidence="4" id="KW-1185">Reference proteome</keyword>